<dbReference type="GO" id="GO:0006325">
    <property type="term" value="P:chromatin organization"/>
    <property type="evidence" value="ECO:0007669"/>
    <property type="project" value="UniProtKB-KW"/>
</dbReference>
<dbReference type="Proteomes" id="UP000193648">
    <property type="component" value="Unassembled WGS sequence"/>
</dbReference>
<gene>
    <name evidence="18" type="ORF">BCR41DRAFT_19204</name>
</gene>
<keyword evidence="9" id="KW-0498">Mitosis</keyword>
<keyword evidence="10" id="KW-0833">Ubl conjugation pathway</keyword>
<evidence type="ECO:0000256" key="4">
    <source>
        <dbReference type="ARBA" id="ARBA00022490"/>
    </source>
</evidence>
<evidence type="ECO:0000256" key="3">
    <source>
        <dbReference type="ARBA" id="ARBA00019438"/>
    </source>
</evidence>
<dbReference type="PANTHER" id="PTHR15189:SF7">
    <property type="entry name" value="BRISC AND BRCA1-A COMPLEX MEMBER 2"/>
    <property type="match status" value="1"/>
</dbReference>
<keyword evidence="4" id="KW-0963">Cytoplasm</keyword>
<keyword evidence="19" id="KW-1185">Reference proteome</keyword>
<dbReference type="RefSeq" id="XP_021875074.1">
    <property type="nucleotide sequence ID" value="XM_022019828.1"/>
</dbReference>
<evidence type="ECO:0000256" key="1">
    <source>
        <dbReference type="ARBA" id="ARBA00004123"/>
    </source>
</evidence>
<dbReference type="GO" id="GO:0070552">
    <property type="term" value="C:BRISC complex"/>
    <property type="evidence" value="ECO:0007669"/>
    <property type="project" value="InterPro"/>
</dbReference>
<keyword evidence="13" id="KW-0539">Nucleus</keyword>
<dbReference type="GeneID" id="33561673"/>
<evidence type="ECO:0000256" key="17">
    <source>
        <dbReference type="ARBA" id="ARBA00032630"/>
    </source>
</evidence>
<keyword evidence="6" id="KW-0053">Apoptosis</keyword>
<keyword evidence="11" id="KW-0156">Chromatin regulator</keyword>
<dbReference type="AlphaFoldDB" id="A0A1Y2FZF9"/>
<reference evidence="18 19" key="1">
    <citation type="submission" date="2016-07" db="EMBL/GenBank/DDBJ databases">
        <title>Pervasive Adenine N6-methylation of Active Genes in Fungi.</title>
        <authorList>
            <consortium name="DOE Joint Genome Institute"/>
            <person name="Mondo S.J."/>
            <person name="Dannebaum R.O."/>
            <person name="Kuo R.C."/>
            <person name="Labutti K."/>
            <person name="Haridas S."/>
            <person name="Kuo A."/>
            <person name="Salamov A."/>
            <person name="Ahrendt S.R."/>
            <person name="Lipzen A."/>
            <person name="Sullivan W."/>
            <person name="Andreopoulos W.B."/>
            <person name="Clum A."/>
            <person name="Lindquist E."/>
            <person name="Daum C."/>
            <person name="Ramamoorthy G.K."/>
            <person name="Gryganskyi A."/>
            <person name="Culley D."/>
            <person name="Magnuson J.K."/>
            <person name="James T.Y."/>
            <person name="O'Malley M.A."/>
            <person name="Stajich J.E."/>
            <person name="Spatafora J.W."/>
            <person name="Visel A."/>
            <person name="Grigoriev I.V."/>
        </authorList>
    </citation>
    <scope>NUCLEOTIDE SEQUENCE [LARGE SCALE GENOMIC DNA]</scope>
    <source>
        <strain evidence="18 19">NRRL 3116</strain>
    </source>
</reference>
<evidence type="ECO:0000256" key="14">
    <source>
        <dbReference type="ARBA" id="ARBA00023306"/>
    </source>
</evidence>
<evidence type="ECO:0000256" key="11">
    <source>
        <dbReference type="ARBA" id="ARBA00022853"/>
    </source>
</evidence>
<evidence type="ECO:0000256" key="13">
    <source>
        <dbReference type="ARBA" id="ARBA00023242"/>
    </source>
</evidence>
<name>A0A1Y2FZF9_9FUNG</name>
<keyword evidence="7" id="KW-0677">Repeat</keyword>
<evidence type="ECO:0000256" key="5">
    <source>
        <dbReference type="ARBA" id="ARBA00022618"/>
    </source>
</evidence>
<evidence type="ECO:0000256" key="9">
    <source>
        <dbReference type="ARBA" id="ARBA00022776"/>
    </source>
</evidence>
<keyword evidence="8" id="KW-0227">DNA damage</keyword>
<dbReference type="GO" id="GO:0006302">
    <property type="term" value="P:double-strand break repair"/>
    <property type="evidence" value="ECO:0007669"/>
    <property type="project" value="TreeGrafter"/>
</dbReference>
<evidence type="ECO:0000256" key="10">
    <source>
        <dbReference type="ARBA" id="ARBA00022786"/>
    </source>
</evidence>
<keyword evidence="14" id="KW-0131">Cell cycle</keyword>
<evidence type="ECO:0000256" key="15">
    <source>
        <dbReference type="ARBA" id="ARBA00025766"/>
    </source>
</evidence>
<protein>
    <recommendedName>
        <fullName evidence="3">BRISC and BRCA1-A complex member 2</fullName>
    </recommendedName>
    <alternativeName>
        <fullName evidence="16">BRCA1-A complex subunit BRE</fullName>
    </alternativeName>
    <alternativeName>
        <fullName evidence="17">BRCA1/BRCA2-containing complex subunit 45</fullName>
    </alternativeName>
</protein>
<evidence type="ECO:0000313" key="19">
    <source>
        <dbReference type="Proteomes" id="UP000193648"/>
    </source>
</evidence>
<evidence type="ECO:0000313" key="18">
    <source>
        <dbReference type="EMBL" id="ORY89585.1"/>
    </source>
</evidence>
<dbReference type="GO" id="GO:0006915">
    <property type="term" value="P:apoptotic process"/>
    <property type="evidence" value="ECO:0007669"/>
    <property type="project" value="UniProtKB-KW"/>
</dbReference>
<evidence type="ECO:0000256" key="6">
    <source>
        <dbReference type="ARBA" id="ARBA00022703"/>
    </source>
</evidence>
<dbReference type="InterPro" id="IPR010358">
    <property type="entry name" value="BRE"/>
</dbReference>
<evidence type="ECO:0000256" key="2">
    <source>
        <dbReference type="ARBA" id="ARBA00004496"/>
    </source>
</evidence>
<accession>A0A1Y2FZF9</accession>
<proteinExistence type="inferred from homology"/>
<dbReference type="InParanoid" id="A0A1Y2FZF9"/>
<dbReference type="GO" id="GO:0051301">
    <property type="term" value="P:cell division"/>
    <property type="evidence" value="ECO:0007669"/>
    <property type="project" value="UniProtKB-KW"/>
</dbReference>
<keyword evidence="5" id="KW-0132">Cell division</keyword>
<organism evidence="18 19">
    <name type="scientific">Lobosporangium transversale</name>
    <dbReference type="NCBI Taxonomy" id="64571"/>
    <lineage>
        <taxon>Eukaryota</taxon>
        <taxon>Fungi</taxon>
        <taxon>Fungi incertae sedis</taxon>
        <taxon>Mucoromycota</taxon>
        <taxon>Mortierellomycotina</taxon>
        <taxon>Mortierellomycetes</taxon>
        <taxon>Mortierellales</taxon>
        <taxon>Mortierellaceae</taxon>
        <taxon>Lobosporangium</taxon>
    </lineage>
</organism>
<dbReference type="EMBL" id="MCFF01000107">
    <property type="protein sequence ID" value="ORY89585.1"/>
    <property type="molecule type" value="Genomic_DNA"/>
</dbReference>
<comment type="similarity">
    <text evidence="15">Belongs to the BABAM2 family.</text>
</comment>
<evidence type="ECO:0000256" key="8">
    <source>
        <dbReference type="ARBA" id="ARBA00022763"/>
    </source>
</evidence>
<sequence length="234" mass="26828">MEEMDCCLIPGSDSPTKVIFAVPFDVSYSREGKRQRIKFVAKVQFSISSLVTNAVTQVQSKVEALSPFDFPDLLQSISSIGMTEQITDYIERVTDNIRSFFEKTERAKQLKKEFVNAMMDTFHNHLLEFDAVNYSFTSFIFTISKDKARQEPPSTAIATFYLSDRFPNEYPKLTLAVPMVPGSTYKPTPSPEVIPISRYSPRWGVDRIVTEIWEQLWDEIPRFHAKMTHAMSNA</sequence>
<evidence type="ECO:0000256" key="12">
    <source>
        <dbReference type="ARBA" id="ARBA00023204"/>
    </source>
</evidence>
<dbReference type="GO" id="GO:0005737">
    <property type="term" value="C:cytoplasm"/>
    <property type="evidence" value="ECO:0007669"/>
    <property type="project" value="UniProtKB-SubCell"/>
</dbReference>
<comment type="subcellular location">
    <subcellularLocation>
        <location evidence="2">Cytoplasm</location>
    </subcellularLocation>
    <subcellularLocation>
        <location evidence="1">Nucleus</location>
    </subcellularLocation>
</comment>
<evidence type="ECO:0000256" key="16">
    <source>
        <dbReference type="ARBA" id="ARBA00032491"/>
    </source>
</evidence>
<dbReference type="PANTHER" id="PTHR15189">
    <property type="entry name" value="BRISC AND BRCA1-A COMPLEX MEMBER 2"/>
    <property type="match status" value="1"/>
</dbReference>
<evidence type="ECO:0000256" key="7">
    <source>
        <dbReference type="ARBA" id="ARBA00022737"/>
    </source>
</evidence>
<comment type="caution">
    <text evidence="18">The sequence shown here is derived from an EMBL/GenBank/DDBJ whole genome shotgun (WGS) entry which is preliminary data.</text>
</comment>
<dbReference type="OrthoDB" id="2381959at2759"/>
<keyword evidence="12" id="KW-0234">DNA repair</keyword>